<evidence type="ECO:0000256" key="1">
    <source>
        <dbReference type="SAM" id="MobiDB-lite"/>
    </source>
</evidence>
<accession>A0AA39FSG0</accession>
<comment type="caution">
    <text evidence="3">The sequence shown here is derived from an EMBL/GenBank/DDBJ whole genome shotgun (WGS) entry which is preliminary data.</text>
</comment>
<dbReference type="Pfam" id="PF12257">
    <property type="entry name" value="IML1"/>
    <property type="match status" value="1"/>
</dbReference>
<feature type="compositionally biased region" description="Polar residues" evidence="1">
    <location>
        <begin position="1181"/>
        <end position="1194"/>
    </location>
</feature>
<dbReference type="GO" id="GO:0005096">
    <property type="term" value="F:GTPase activator activity"/>
    <property type="evidence" value="ECO:0007669"/>
    <property type="project" value="InterPro"/>
</dbReference>
<feature type="compositionally biased region" description="Low complexity" evidence="1">
    <location>
        <begin position="376"/>
        <end position="387"/>
    </location>
</feature>
<feature type="region of interest" description="Disordered" evidence="1">
    <location>
        <begin position="1179"/>
        <end position="1205"/>
    </location>
</feature>
<dbReference type="InterPro" id="IPR000591">
    <property type="entry name" value="DEP_dom"/>
</dbReference>
<dbReference type="GO" id="GO:0010508">
    <property type="term" value="P:positive regulation of autophagy"/>
    <property type="evidence" value="ECO:0007669"/>
    <property type="project" value="TreeGrafter"/>
</dbReference>
<dbReference type="Pfam" id="PF19418">
    <property type="entry name" value="DEPDC5_CTD"/>
    <property type="match status" value="1"/>
</dbReference>
<evidence type="ECO:0000313" key="3">
    <source>
        <dbReference type="EMBL" id="KAK0175007.1"/>
    </source>
</evidence>
<dbReference type="InterPro" id="IPR027244">
    <property type="entry name" value="IML1"/>
</dbReference>
<feature type="region of interest" description="Disordered" evidence="1">
    <location>
        <begin position="729"/>
        <end position="753"/>
    </location>
</feature>
<keyword evidence="4" id="KW-1185">Reference proteome</keyword>
<gene>
    <name evidence="3" type="ORF">PV327_008792</name>
</gene>
<protein>
    <recommendedName>
        <fullName evidence="2">DEP domain-containing protein</fullName>
    </recommendedName>
</protein>
<dbReference type="Proteomes" id="UP001168972">
    <property type="component" value="Unassembled WGS sequence"/>
</dbReference>
<dbReference type="GO" id="GO:1990130">
    <property type="term" value="C:GATOR1 complex"/>
    <property type="evidence" value="ECO:0007669"/>
    <property type="project" value="TreeGrafter"/>
</dbReference>
<sequence>MKQKKVVSLTVYRQTLFLSILHKSDQTEVNAAEKKQIWPEKVYASEKSTTLRPVLSPTGQLSVVITPGVGVFEVDRELTNVTKQRIIDNGVGSDLVCVGEQPLHAVPLLKFHNKDTSIKVPDDYSMPHWINLSFYSTNKKIPYSKFIPRIKLPQKISKQPIENGKLLCKAKLIQEEPRECLHNTLFDYDAYDLQVFQSPTIHATKRTTRMKKTSVASMETHNNAQALKLLKRKMSDPDIHHPISDLHSQPLANTIRSAAITIPHRSHDVTTYEHTSNELNVSKIPIINDFVDNEVSPPFRPVVGSAGSPSNPSIHPSALHRPGRALINPFDPSHVTIKLTSNRRRWTHIFPKGPTGVLIQQHHYQAVPTQSRSEKSSNTSDNSAVSSSPIEGIVMTSTPIVHDSISRSTSQIGFQDHVKEKTQRFNQYFGNGEKIFHYGLPAVNKSLTLLWGATGEQEWTPALTTAVIGVDWKSLTIPACLPITTDYFPDKRSLQNDYVVSDYNLLPDDVNADFAQQRAIYKKPLTTAEVFRELVSQRLSQGFQLIIFPSNNENKSIRPGVNQTIHVSSVMRGRQTESEPKEEYLLSIGRIFHKISLCGNCITVTRYRPRHPYPPFNIHYRYRFHAPHHDTYETSWVSFSTEKLENFNWNYLDHYICTRGDTDFALVEALKYWRFRMFLLPLNNVATRKILDGSKRCDIYTPPSEIEQSQLMEGFLRFIEGWLNKIRRPNPNKNSSPTALTAVPPRDPGSHLTRRRHSTSLIFLTNQTSLVGSSPFRERLGSNRLPEKPRPRSGSKVMDRGRVSPASEAVQPLVQEQSQYEHSETNEESMNAEVIKLKNNASNVEILEAMKHLQNGVGFLAPHLSLPSQTFVSADAIQWMNIHIEGVTVNKSIKIMQSMIAEKLLCHASGDFSKPFILGFYLYYIVQDRDGQKASEYSLPLGDLQSFENEWVEVEMEAPKKWCQTSIGPFYPTISSPIPIPSCESIDESNIPSFLRDDVDIIDYLNVKDCKVPAYKHTHFDIDLNNKSDRIEWGHLRYQSIFKVDHAYELVVQWLASSGSIVADLLFSWQRKAKMCEIHMVPIPTDLLALPYTSKSDPLRGPIFIPLNTECIMADKQYLFEEFHEDTYAQRMFLFQEAILQRFGFMPCLSENNDHDHQYVHVTGTVFVLVPSMMLPRPRQRSGTNVVRRNTGQNRYPVHPDQPSPHEAYITRHVSGKNKDDFDMDQRLGFLWSWNHMLNRKWKSLSSSSGDETFQKKIIQDFKHFCANDDNRLFDYWESCWESKGKTFIRTNLSHID</sequence>
<feature type="region of interest" description="Disordered" evidence="1">
    <location>
        <begin position="774"/>
        <end position="829"/>
    </location>
</feature>
<feature type="domain" description="DEP" evidence="2">
    <location>
        <begin position="853"/>
        <end position="927"/>
    </location>
</feature>
<dbReference type="GO" id="GO:0035556">
    <property type="term" value="P:intracellular signal transduction"/>
    <property type="evidence" value="ECO:0007669"/>
    <property type="project" value="InterPro"/>
</dbReference>
<feature type="region of interest" description="Disordered" evidence="1">
    <location>
        <begin position="364"/>
        <end position="387"/>
    </location>
</feature>
<proteinExistence type="predicted"/>
<dbReference type="PANTHER" id="PTHR13179:SF8">
    <property type="entry name" value="GATOR COMPLEX PROTEIN DEPDC5"/>
    <property type="match status" value="1"/>
</dbReference>
<dbReference type="EMBL" id="JAQQBR010000005">
    <property type="protein sequence ID" value="KAK0175007.1"/>
    <property type="molecule type" value="Genomic_DNA"/>
</dbReference>
<dbReference type="GO" id="GO:0005765">
    <property type="term" value="C:lysosomal membrane"/>
    <property type="evidence" value="ECO:0007669"/>
    <property type="project" value="TreeGrafter"/>
</dbReference>
<reference evidence="3" key="1">
    <citation type="journal article" date="2023" name="bioRxiv">
        <title>Scaffold-level genome assemblies of two parasitoid biocontrol wasps reveal the parthenogenesis mechanism and an associated novel virus.</title>
        <authorList>
            <person name="Inwood S."/>
            <person name="Skelly J."/>
            <person name="Guhlin J."/>
            <person name="Harrop T."/>
            <person name="Goldson S."/>
            <person name="Dearden P."/>
        </authorList>
    </citation>
    <scope>NUCLEOTIDE SEQUENCE</scope>
    <source>
        <strain evidence="3">Lincoln</strain>
        <tissue evidence="3">Whole body</tissue>
    </source>
</reference>
<name>A0AA39FSG0_MICHY</name>
<dbReference type="InterPro" id="IPR048255">
    <property type="entry name" value="IML1_N"/>
</dbReference>
<feature type="compositionally biased region" description="Basic and acidic residues" evidence="1">
    <location>
        <begin position="776"/>
        <end position="790"/>
    </location>
</feature>
<reference evidence="3" key="2">
    <citation type="submission" date="2023-03" db="EMBL/GenBank/DDBJ databases">
        <authorList>
            <person name="Inwood S.N."/>
            <person name="Skelly J.G."/>
            <person name="Guhlin J."/>
            <person name="Harrop T.W.R."/>
            <person name="Goldson S.G."/>
            <person name="Dearden P.K."/>
        </authorList>
    </citation>
    <scope>NUCLEOTIDE SEQUENCE</scope>
    <source>
        <strain evidence="3">Lincoln</strain>
        <tissue evidence="3">Whole body</tissue>
    </source>
</reference>
<dbReference type="InterPro" id="IPR045838">
    <property type="entry name" value="DEPDC5_CTD"/>
</dbReference>
<organism evidence="3 4">
    <name type="scientific">Microctonus hyperodae</name>
    <name type="common">Parasitoid wasp</name>
    <dbReference type="NCBI Taxonomy" id="165561"/>
    <lineage>
        <taxon>Eukaryota</taxon>
        <taxon>Metazoa</taxon>
        <taxon>Ecdysozoa</taxon>
        <taxon>Arthropoda</taxon>
        <taxon>Hexapoda</taxon>
        <taxon>Insecta</taxon>
        <taxon>Pterygota</taxon>
        <taxon>Neoptera</taxon>
        <taxon>Endopterygota</taxon>
        <taxon>Hymenoptera</taxon>
        <taxon>Apocrita</taxon>
        <taxon>Ichneumonoidea</taxon>
        <taxon>Braconidae</taxon>
        <taxon>Euphorinae</taxon>
        <taxon>Microctonus</taxon>
    </lineage>
</organism>
<evidence type="ECO:0000313" key="4">
    <source>
        <dbReference type="Proteomes" id="UP001168972"/>
    </source>
</evidence>
<dbReference type="PANTHER" id="PTHR13179">
    <property type="entry name" value="DEP DOMAIN CONTAINING PROTEIN 5"/>
    <property type="match status" value="1"/>
</dbReference>
<evidence type="ECO:0000259" key="2">
    <source>
        <dbReference type="SMART" id="SM00049"/>
    </source>
</evidence>
<dbReference type="GO" id="GO:0034198">
    <property type="term" value="P:cellular response to amino acid starvation"/>
    <property type="evidence" value="ECO:0007669"/>
    <property type="project" value="TreeGrafter"/>
</dbReference>
<dbReference type="SMART" id="SM00049">
    <property type="entry name" value="DEP"/>
    <property type="match status" value="1"/>
</dbReference>
<dbReference type="GO" id="GO:1904262">
    <property type="term" value="P:negative regulation of TORC1 signaling"/>
    <property type="evidence" value="ECO:0007669"/>
    <property type="project" value="TreeGrafter"/>
</dbReference>